<feature type="active site" description="Proton donor" evidence="7">
    <location>
        <position position="65"/>
    </location>
</feature>
<dbReference type="UniPathway" id="UPA00070">
    <property type="reaction ID" value="UER00120"/>
</dbReference>
<dbReference type="InterPro" id="IPR047596">
    <property type="entry name" value="OMPdecase_bac"/>
</dbReference>
<accession>A0A519BF48</accession>
<dbReference type="Pfam" id="PF00215">
    <property type="entry name" value="OMPdecase"/>
    <property type="match status" value="1"/>
</dbReference>
<keyword evidence="4 7" id="KW-0665">Pyrimidine biosynthesis</keyword>
<dbReference type="EC" id="4.1.1.23" evidence="7"/>
<dbReference type="GO" id="GO:0004590">
    <property type="term" value="F:orotidine-5'-phosphate decarboxylase activity"/>
    <property type="evidence" value="ECO:0007669"/>
    <property type="project" value="UniProtKB-UniRule"/>
</dbReference>
<comment type="catalytic activity">
    <reaction evidence="6 7 10">
        <text>orotidine 5'-phosphate + H(+) = UMP + CO2</text>
        <dbReference type="Rhea" id="RHEA:11596"/>
        <dbReference type="ChEBI" id="CHEBI:15378"/>
        <dbReference type="ChEBI" id="CHEBI:16526"/>
        <dbReference type="ChEBI" id="CHEBI:57538"/>
        <dbReference type="ChEBI" id="CHEBI:57865"/>
        <dbReference type="EC" id="4.1.1.23"/>
    </reaction>
</comment>
<dbReference type="SUPFAM" id="SSF51366">
    <property type="entry name" value="Ribulose-phoshate binding barrel"/>
    <property type="match status" value="1"/>
</dbReference>
<keyword evidence="5 7" id="KW-0456">Lyase</keyword>
<keyword evidence="3 7" id="KW-0210">Decarboxylase</keyword>
<evidence type="ECO:0000256" key="6">
    <source>
        <dbReference type="ARBA" id="ARBA00049157"/>
    </source>
</evidence>
<evidence type="ECO:0000313" key="12">
    <source>
        <dbReference type="EMBL" id="RZD15891.1"/>
    </source>
</evidence>
<comment type="similarity">
    <text evidence="7">Belongs to the OMP decarboxylase family. Type 1 subfamily.</text>
</comment>
<feature type="active site" description="For OMPdecase activity" evidence="8">
    <location>
        <position position="63"/>
    </location>
</feature>
<sequence>MFNDYKKKVIVALDFNNIEDAKTLIGKLEGEAYIYKIGLELFLNCGNEILVFLKKSGYKIFLDLKFYDIPNTVYNAVKSAGLLGADIINVHASGGIEMMKAAKKGLSEAQETAGKKIELFAVTVLTSFSSEDIKEVFDFHDNSAHNGYPENIAESIALHLAGLAEKSGLDGVVCSPLESLSIKKMFGEDFKTITPGIRLKENNIKKQNALGKENAVKNRHDDQKRIMTPSEAFRNKADYIVVGRPITHAPEPLASLKNIYREIEIG</sequence>
<feature type="binding site" evidence="7 9">
    <location>
        <position position="244"/>
    </location>
    <ligand>
        <name>substrate</name>
    </ligand>
</feature>
<feature type="active site" description="For OMPdecase activity" evidence="8">
    <location>
        <position position="65"/>
    </location>
</feature>
<organism evidence="12 13">
    <name type="scientific">Acididesulfobacter guangdongensis</name>
    <dbReference type="NCBI Taxonomy" id="2597225"/>
    <lineage>
        <taxon>Bacteria</taxon>
        <taxon>Deltaproteobacteria</taxon>
        <taxon>Candidatus Acidulodesulfobacterales</taxon>
        <taxon>Candidatus Acididesulfobacter</taxon>
    </lineage>
</organism>
<dbReference type="NCBIfam" id="NF001273">
    <property type="entry name" value="PRK00230.1"/>
    <property type="match status" value="1"/>
</dbReference>
<proteinExistence type="inferred from homology"/>
<evidence type="ECO:0000256" key="2">
    <source>
        <dbReference type="ARBA" id="ARBA00004861"/>
    </source>
</evidence>
<dbReference type="EMBL" id="SGBC01000003">
    <property type="protein sequence ID" value="RZD15891.1"/>
    <property type="molecule type" value="Genomic_DNA"/>
</dbReference>
<comment type="pathway">
    <text evidence="2 7 10">Pyrimidine metabolism; UMP biosynthesis via de novo pathway; UMP from orotate: step 2/2.</text>
</comment>
<dbReference type="GO" id="GO:0006207">
    <property type="term" value="P:'de novo' pyrimidine nucleobase biosynthetic process"/>
    <property type="evidence" value="ECO:0007669"/>
    <property type="project" value="InterPro"/>
</dbReference>
<evidence type="ECO:0000259" key="11">
    <source>
        <dbReference type="SMART" id="SM00934"/>
    </source>
</evidence>
<dbReference type="PANTHER" id="PTHR32119:SF2">
    <property type="entry name" value="OROTIDINE 5'-PHOSPHATE DECARBOXYLASE"/>
    <property type="match status" value="1"/>
</dbReference>
<dbReference type="AlphaFoldDB" id="A0A519BF48"/>
<evidence type="ECO:0000256" key="5">
    <source>
        <dbReference type="ARBA" id="ARBA00023239"/>
    </source>
</evidence>
<dbReference type="HAMAP" id="MF_01200_B">
    <property type="entry name" value="OMPdecase_type1_B"/>
    <property type="match status" value="1"/>
</dbReference>
<evidence type="ECO:0000313" key="13">
    <source>
        <dbReference type="Proteomes" id="UP000316562"/>
    </source>
</evidence>
<dbReference type="InterPro" id="IPR018089">
    <property type="entry name" value="OMPdecase_AS"/>
</dbReference>
<evidence type="ECO:0000256" key="3">
    <source>
        <dbReference type="ARBA" id="ARBA00022793"/>
    </source>
</evidence>
<evidence type="ECO:0000256" key="8">
    <source>
        <dbReference type="PIRSR" id="PIRSR614732-1"/>
    </source>
</evidence>
<feature type="binding site" evidence="7 9">
    <location>
        <position position="243"/>
    </location>
    <ligand>
        <name>substrate</name>
    </ligand>
</feature>
<comment type="caution">
    <text evidence="12">The sequence shown here is derived from an EMBL/GenBank/DDBJ whole genome shotgun (WGS) entry which is preliminary data.</text>
</comment>
<dbReference type="PANTHER" id="PTHR32119">
    <property type="entry name" value="OROTIDINE 5'-PHOSPHATE DECARBOXYLASE"/>
    <property type="match status" value="1"/>
</dbReference>
<evidence type="ECO:0000256" key="10">
    <source>
        <dbReference type="RuleBase" id="RU000512"/>
    </source>
</evidence>
<feature type="binding site" evidence="7 9">
    <location>
        <position position="36"/>
    </location>
    <ligand>
        <name>substrate</name>
    </ligand>
</feature>
<evidence type="ECO:0000256" key="7">
    <source>
        <dbReference type="HAMAP-Rule" id="MF_01200"/>
    </source>
</evidence>
<protein>
    <recommendedName>
        <fullName evidence="7">Orotidine 5'-phosphate decarboxylase</fullName>
        <ecNumber evidence="7">4.1.1.23</ecNumber>
    </recommendedName>
    <alternativeName>
        <fullName evidence="7">OMP decarboxylase</fullName>
        <shortName evidence="7">OMPDCase</shortName>
        <shortName evidence="7">OMPdecase</shortName>
    </alternativeName>
</protein>
<dbReference type="InterPro" id="IPR014732">
    <property type="entry name" value="OMPdecase"/>
</dbReference>
<feature type="binding site" evidence="7 9">
    <location>
        <position position="223"/>
    </location>
    <ligand>
        <name>substrate</name>
    </ligand>
</feature>
<dbReference type="SMART" id="SM00934">
    <property type="entry name" value="OMPdecase"/>
    <property type="match status" value="1"/>
</dbReference>
<dbReference type="Proteomes" id="UP000316562">
    <property type="component" value="Unassembled WGS sequence"/>
</dbReference>
<dbReference type="InterPro" id="IPR013785">
    <property type="entry name" value="Aldolase_TIM"/>
</dbReference>
<dbReference type="PROSITE" id="PS00156">
    <property type="entry name" value="OMPDECASE"/>
    <property type="match status" value="1"/>
</dbReference>
<dbReference type="NCBIfam" id="TIGR01740">
    <property type="entry name" value="pyrF"/>
    <property type="match status" value="1"/>
</dbReference>
<evidence type="ECO:0000256" key="1">
    <source>
        <dbReference type="ARBA" id="ARBA00002356"/>
    </source>
</evidence>
<gene>
    <name evidence="7" type="primary">pyrF</name>
    <name evidence="12" type="ORF">EVJ46_06750</name>
</gene>
<feature type="domain" description="Orotidine 5'-phosphate decarboxylase" evidence="11">
    <location>
        <begin position="8"/>
        <end position="259"/>
    </location>
</feature>
<evidence type="ECO:0000256" key="4">
    <source>
        <dbReference type="ARBA" id="ARBA00022975"/>
    </source>
</evidence>
<feature type="active site" description="For OMPdecase activity" evidence="8">
    <location>
        <position position="68"/>
    </location>
</feature>
<dbReference type="GO" id="GO:0044205">
    <property type="term" value="P:'de novo' UMP biosynthetic process"/>
    <property type="evidence" value="ECO:0007669"/>
    <property type="project" value="UniProtKB-UniRule"/>
</dbReference>
<dbReference type="Gene3D" id="3.20.20.70">
    <property type="entry name" value="Aldolase class I"/>
    <property type="match status" value="1"/>
</dbReference>
<dbReference type="GO" id="GO:0005829">
    <property type="term" value="C:cytosol"/>
    <property type="evidence" value="ECO:0007669"/>
    <property type="project" value="TreeGrafter"/>
</dbReference>
<name>A0A519BF48_ACIG2</name>
<dbReference type="InterPro" id="IPR001754">
    <property type="entry name" value="OMPdeCOase_dom"/>
</dbReference>
<evidence type="ECO:0000256" key="9">
    <source>
        <dbReference type="PIRSR" id="PIRSR614732-2"/>
    </source>
</evidence>
<feature type="binding site" evidence="7 9">
    <location>
        <position position="198"/>
    </location>
    <ligand>
        <name>substrate</name>
    </ligand>
</feature>
<reference evidence="12 13" key="1">
    <citation type="journal article" date="2019" name="ISME J.">
        <title>Insights into ecological role of a new deltaproteobacterial order Candidatus Acidulodesulfobacterales by metagenomics and metatranscriptomics.</title>
        <authorList>
            <person name="Tan S."/>
            <person name="Liu J."/>
            <person name="Fang Y."/>
            <person name="Hedlund B.P."/>
            <person name="Lian Z.H."/>
            <person name="Huang L.Y."/>
            <person name="Li J.T."/>
            <person name="Huang L.N."/>
            <person name="Li W.J."/>
            <person name="Jiang H.C."/>
            <person name="Dong H.L."/>
            <person name="Shu W.S."/>
        </authorList>
    </citation>
    <scope>NUCLEOTIDE SEQUENCE [LARGE SCALE GENOMIC DNA]</scope>
    <source>
        <strain evidence="12">AP2</strain>
    </source>
</reference>
<feature type="binding site" evidence="7 9">
    <location>
        <position position="126"/>
    </location>
    <ligand>
        <name>substrate</name>
    </ligand>
</feature>
<dbReference type="CDD" id="cd04725">
    <property type="entry name" value="OMP_decarboxylase_like"/>
    <property type="match status" value="1"/>
</dbReference>
<feature type="binding site" evidence="7">
    <location>
        <begin position="63"/>
        <end position="72"/>
    </location>
    <ligand>
        <name>substrate</name>
    </ligand>
</feature>
<comment type="subunit">
    <text evidence="7">Homodimer.</text>
</comment>
<comment type="function">
    <text evidence="1 7">Catalyzes the decarboxylation of orotidine 5'-monophosphate (OMP) to uridine 5'-monophosphate (UMP).</text>
</comment>
<dbReference type="InterPro" id="IPR011060">
    <property type="entry name" value="RibuloseP-bd_barrel"/>
</dbReference>
<feature type="binding site" evidence="7 9">
    <location>
        <position position="14"/>
    </location>
    <ligand>
        <name>substrate</name>
    </ligand>
</feature>